<dbReference type="GO" id="GO:0006412">
    <property type="term" value="P:translation"/>
    <property type="evidence" value="ECO:0007669"/>
    <property type="project" value="UniProtKB-KW"/>
</dbReference>
<dbReference type="PANTHER" id="PTHR43858">
    <property type="entry name" value="ENERGY-DEPENDENT TRANSLATIONAL THROTTLE PROTEIN ETTA"/>
    <property type="match status" value="1"/>
</dbReference>
<dbReference type="GO" id="GO:0045900">
    <property type="term" value="P:negative regulation of translational elongation"/>
    <property type="evidence" value="ECO:0007669"/>
    <property type="project" value="InterPro"/>
</dbReference>
<dbReference type="Pfam" id="PF00005">
    <property type="entry name" value="ABC_tran"/>
    <property type="match status" value="2"/>
</dbReference>
<keyword evidence="10" id="KW-0694">RNA-binding</keyword>
<comment type="similarity">
    <text evidence="1">Belongs to the ABC transporter superfamily. ABCF family. Translational throttle EttA subfamily.</text>
</comment>
<dbReference type="GO" id="GO:0019843">
    <property type="term" value="F:rRNA binding"/>
    <property type="evidence" value="ECO:0007669"/>
    <property type="project" value="UniProtKB-KW"/>
</dbReference>
<evidence type="ECO:0000259" key="12">
    <source>
        <dbReference type="PROSITE" id="PS50893"/>
    </source>
</evidence>
<sequence>MMLAHRVASRPAASRGLRGSPLAAHWLAASQHGGNAARAFAAPSGASNAGGGVPGDFVCHLRDVGVAIPGGKKLFERVSLGFLRGAKIGVLGANGSGKSTLLKVIAGERADFDGERWVKDGLKVGYLPQEPQLDPSKNVLENIMDGLKESQTLLAKFDEVSMAMGEPDADFDALLEEQAKLQDQIEALGCWDISHEVDKAMAALRVPAADADVEVLSGGERRRVALCRLLLEKPDMLLLDEPTNHLDAESVHWLEDFLQKYRGTVLSITHDRYFLDNVAGWVLELDRGETYAYEGNYTEWLTQRRNRFNMQRKSDAIRAKQIASEIAWSRNHQGSKKASKARVKKLQEMESSGFRASSRVEEGQIVVPTGVRLGNKVVKVTNLRKQLDDGRVLFDKLSFEIPPHAIVGIVGGNGMGKSTLFNIISGIEEPDEGEVELGKTVSLGFVSQSRDELSGRRTVYEEISGDNEFVEIGGDRINTRAYIASFNLRGGMQEKKVGSLSGGERNRVHLAKMLLGGHNVVMLDEPTNDLDVDTLRSLEAALTDFDGVSMVISHDRWFLDRICSHIIAFEGNGHVEFFDGNYTEYERERKQPQQ</sequence>
<keyword evidence="14" id="KW-1185">Reference proteome</keyword>
<keyword evidence="9" id="KW-0810">Translation regulation</keyword>
<dbReference type="GO" id="GO:0005524">
    <property type="term" value="F:ATP binding"/>
    <property type="evidence" value="ECO:0007669"/>
    <property type="project" value="UniProtKB-KW"/>
</dbReference>
<comment type="caution">
    <text evidence="13">The sequence shown here is derived from an EMBL/GenBank/DDBJ whole genome shotgun (WGS) entry which is preliminary data.</text>
</comment>
<evidence type="ECO:0000256" key="11">
    <source>
        <dbReference type="ARBA" id="ARBA00022917"/>
    </source>
</evidence>
<proteinExistence type="inferred from homology"/>
<evidence type="ECO:0000313" key="14">
    <source>
        <dbReference type="Proteomes" id="UP001165121"/>
    </source>
</evidence>
<dbReference type="EMBL" id="BSXT01000424">
    <property type="protein sequence ID" value="GMF27051.1"/>
    <property type="molecule type" value="Genomic_DNA"/>
</dbReference>
<feature type="domain" description="ABC transporter" evidence="12">
    <location>
        <begin position="378"/>
        <end position="594"/>
    </location>
</feature>
<accession>A0A9W6U7N7</accession>
<keyword evidence="4" id="KW-0699">rRNA-binding</keyword>
<dbReference type="InterPro" id="IPR022374">
    <property type="entry name" value="EttA"/>
</dbReference>
<keyword evidence="3" id="KW-0820">tRNA-binding</keyword>
<dbReference type="InterPro" id="IPR017871">
    <property type="entry name" value="ABC_transporter-like_CS"/>
</dbReference>
<dbReference type="Gene3D" id="3.40.50.300">
    <property type="entry name" value="P-loop containing nucleotide triphosphate hydrolases"/>
    <property type="match status" value="2"/>
</dbReference>
<dbReference type="InterPro" id="IPR003593">
    <property type="entry name" value="AAA+_ATPase"/>
</dbReference>
<dbReference type="Proteomes" id="UP001165121">
    <property type="component" value="Unassembled WGS sequence"/>
</dbReference>
<dbReference type="InterPro" id="IPR003439">
    <property type="entry name" value="ABC_transporter-like_ATP-bd"/>
</dbReference>
<evidence type="ECO:0000256" key="1">
    <source>
        <dbReference type="ARBA" id="ARBA00005868"/>
    </source>
</evidence>
<evidence type="ECO:0000256" key="6">
    <source>
        <dbReference type="ARBA" id="ARBA00022741"/>
    </source>
</evidence>
<reference evidence="13" key="1">
    <citation type="submission" date="2023-04" db="EMBL/GenBank/DDBJ databases">
        <title>Phytophthora fragariaefolia NBRC 109709.</title>
        <authorList>
            <person name="Ichikawa N."/>
            <person name="Sato H."/>
            <person name="Tonouchi N."/>
        </authorList>
    </citation>
    <scope>NUCLEOTIDE SEQUENCE</scope>
    <source>
        <strain evidence="13">NBRC 109709</strain>
    </source>
</reference>
<keyword evidence="7" id="KW-0378">Hydrolase</keyword>
<dbReference type="CDD" id="cd03221">
    <property type="entry name" value="ABCF_EF-3"/>
    <property type="match status" value="2"/>
</dbReference>
<dbReference type="InterPro" id="IPR027417">
    <property type="entry name" value="P-loop_NTPase"/>
</dbReference>
<dbReference type="PROSITE" id="PS50893">
    <property type="entry name" value="ABC_TRANSPORTER_2"/>
    <property type="match status" value="2"/>
</dbReference>
<dbReference type="GO" id="GO:0000049">
    <property type="term" value="F:tRNA binding"/>
    <property type="evidence" value="ECO:0007669"/>
    <property type="project" value="UniProtKB-KW"/>
</dbReference>
<dbReference type="AlphaFoldDB" id="A0A9W6U7N7"/>
<keyword evidence="5" id="KW-0677">Repeat</keyword>
<keyword evidence="8" id="KW-0067">ATP-binding</keyword>
<evidence type="ECO:0000256" key="4">
    <source>
        <dbReference type="ARBA" id="ARBA00022730"/>
    </source>
</evidence>
<evidence type="ECO:0000256" key="9">
    <source>
        <dbReference type="ARBA" id="ARBA00022845"/>
    </source>
</evidence>
<dbReference type="Pfam" id="PF12848">
    <property type="entry name" value="ABC_tran_Xtn"/>
    <property type="match status" value="1"/>
</dbReference>
<dbReference type="PANTHER" id="PTHR43858:SF1">
    <property type="entry name" value="ABC TRANSPORTER-RELATED PROTEIN"/>
    <property type="match status" value="1"/>
</dbReference>
<dbReference type="InterPro" id="IPR032781">
    <property type="entry name" value="ABC_tran_Xtn"/>
</dbReference>
<evidence type="ECO:0000256" key="3">
    <source>
        <dbReference type="ARBA" id="ARBA00022555"/>
    </source>
</evidence>
<evidence type="ECO:0000256" key="5">
    <source>
        <dbReference type="ARBA" id="ARBA00022737"/>
    </source>
</evidence>
<keyword evidence="2" id="KW-0963">Cytoplasm</keyword>
<evidence type="ECO:0000256" key="8">
    <source>
        <dbReference type="ARBA" id="ARBA00022840"/>
    </source>
</evidence>
<protein>
    <submittedName>
        <fullName evidence="13">Unnamed protein product</fullName>
    </submittedName>
</protein>
<keyword evidence="6" id="KW-0547">Nucleotide-binding</keyword>
<dbReference type="FunFam" id="3.40.50.300:FF:000011">
    <property type="entry name" value="Putative ABC transporter ATP-binding component"/>
    <property type="match status" value="1"/>
</dbReference>
<evidence type="ECO:0000256" key="7">
    <source>
        <dbReference type="ARBA" id="ARBA00022801"/>
    </source>
</evidence>
<dbReference type="SUPFAM" id="SSF52540">
    <property type="entry name" value="P-loop containing nucleoside triphosphate hydrolases"/>
    <property type="match status" value="2"/>
</dbReference>
<name>A0A9W6U7N7_9STRA</name>
<gene>
    <name evidence="13" type="ORF">Pfra01_000527900</name>
</gene>
<evidence type="ECO:0000256" key="10">
    <source>
        <dbReference type="ARBA" id="ARBA00022884"/>
    </source>
</evidence>
<dbReference type="GO" id="GO:0016887">
    <property type="term" value="F:ATP hydrolysis activity"/>
    <property type="evidence" value="ECO:0007669"/>
    <property type="project" value="InterPro"/>
</dbReference>
<evidence type="ECO:0000313" key="13">
    <source>
        <dbReference type="EMBL" id="GMF27051.1"/>
    </source>
</evidence>
<keyword evidence="11" id="KW-0648">Protein biosynthesis</keyword>
<dbReference type="OrthoDB" id="6500128at2759"/>
<dbReference type="PROSITE" id="PS00211">
    <property type="entry name" value="ABC_TRANSPORTER_1"/>
    <property type="match status" value="1"/>
</dbReference>
<dbReference type="SMART" id="SM00382">
    <property type="entry name" value="AAA"/>
    <property type="match status" value="2"/>
</dbReference>
<dbReference type="FunFam" id="3.40.50.300:FF:000183">
    <property type="entry name" value="ABC transporter ATP-binding protein yjjK"/>
    <property type="match status" value="1"/>
</dbReference>
<feature type="domain" description="ABC transporter" evidence="12">
    <location>
        <begin position="59"/>
        <end position="312"/>
    </location>
</feature>
<dbReference type="NCBIfam" id="NF008775">
    <property type="entry name" value="PRK11819.1"/>
    <property type="match status" value="1"/>
</dbReference>
<evidence type="ECO:0000256" key="2">
    <source>
        <dbReference type="ARBA" id="ARBA00022490"/>
    </source>
</evidence>
<organism evidence="13 14">
    <name type="scientific">Phytophthora fragariaefolia</name>
    <dbReference type="NCBI Taxonomy" id="1490495"/>
    <lineage>
        <taxon>Eukaryota</taxon>
        <taxon>Sar</taxon>
        <taxon>Stramenopiles</taxon>
        <taxon>Oomycota</taxon>
        <taxon>Peronosporomycetes</taxon>
        <taxon>Peronosporales</taxon>
        <taxon>Peronosporaceae</taxon>
        <taxon>Phytophthora</taxon>
    </lineage>
</organism>